<evidence type="ECO:0000256" key="3">
    <source>
        <dbReference type="PROSITE-ProRule" id="PRU00236"/>
    </source>
</evidence>
<dbReference type="SUPFAM" id="SSF52467">
    <property type="entry name" value="DHS-like NAD/FAD-binding domain"/>
    <property type="match status" value="1"/>
</dbReference>
<feature type="compositionally biased region" description="Polar residues" evidence="4">
    <location>
        <begin position="624"/>
        <end position="642"/>
    </location>
</feature>
<dbReference type="Pfam" id="PF02146">
    <property type="entry name" value="SIR2"/>
    <property type="match status" value="1"/>
</dbReference>
<feature type="binding site" evidence="3">
    <location>
        <position position="493"/>
    </location>
    <ligand>
        <name>Zn(2+)</name>
        <dbReference type="ChEBI" id="CHEBI:29105"/>
    </ligand>
</feature>
<feature type="compositionally biased region" description="Basic residues" evidence="4">
    <location>
        <begin position="121"/>
        <end position="130"/>
    </location>
</feature>
<keyword evidence="7" id="KW-1185">Reference proteome</keyword>
<evidence type="ECO:0000256" key="4">
    <source>
        <dbReference type="SAM" id="MobiDB-lite"/>
    </source>
</evidence>
<name>A0AA35WSH8_GEOBA</name>
<dbReference type="PROSITE" id="PS50305">
    <property type="entry name" value="SIRTUIN"/>
    <property type="match status" value="1"/>
</dbReference>
<feature type="binding site" evidence="3">
    <location>
        <position position="472"/>
    </location>
    <ligand>
        <name>Zn(2+)</name>
        <dbReference type="ChEBI" id="CHEBI:29105"/>
    </ligand>
</feature>
<evidence type="ECO:0000259" key="5">
    <source>
        <dbReference type="PROSITE" id="PS50305"/>
    </source>
</evidence>
<dbReference type="Gene3D" id="3.30.1600.10">
    <property type="entry name" value="SIR2/SIRT2 'Small Domain"/>
    <property type="match status" value="1"/>
</dbReference>
<feature type="compositionally biased region" description="Basic residues" evidence="4">
    <location>
        <begin position="79"/>
        <end position="92"/>
    </location>
</feature>
<feature type="binding site" evidence="3">
    <location>
        <position position="498"/>
    </location>
    <ligand>
        <name>Zn(2+)</name>
        <dbReference type="ChEBI" id="CHEBI:29105"/>
    </ligand>
</feature>
<dbReference type="InterPro" id="IPR029035">
    <property type="entry name" value="DHS-like_NAD/FAD-binding_dom"/>
</dbReference>
<dbReference type="InterPro" id="IPR003000">
    <property type="entry name" value="Sirtuin"/>
</dbReference>
<reference evidence="6" key="1">
    <citation type="submission" date="2023-03" db="EMBL/GenBank/DDBJ databases">
        <authorList>
            <person name="Steffen K."/>
            <person name="Cardenas P."/>
        </authorList>
    </citation>
    <scope>NUCLEOTIDE SEQUENCE</scope>
</reference>
<evidence type="ECO:0000256" key="1">
    <source>
        <dbReference type="ARBA" id="ARBA00022679"/>
    </source>
</evidence>
<dbReference type="GO" id="GO:0005634">
    <property type="term" value="C:nucleus"/>
    <property type="evidence" value="ECO:0007669"/>
    <property type="project" value="TreeGrafter"/>
</dbReference>
<dbReference type="InterPro" id="IPR050134">
    <property type="entry name" value="NAD-dep_sirtuin_deacylases"/>
</dbReference>
<sequence length="675" mass="72837">MFSTSVYWLFNASWLHSFLCPRPLSPPSLSTILLPYPLHYTLGLVMSVTVVGRSSGSLSGALQSPLSHSEPYGTDHPLVTHHSRVNKTRRVSTRGGGGGGSNAIGRKTTTPVHISNSSVNRRQRRKKKSKCQGEHDYSGRKTGTKRGSGEVKVNHTLTPNTCTTKVSHVYSQQRRSSSSLLPPVEAESPQTAKRTPVKPKPVRRSKTVVKEGVERVRGAWLGEGCGSVIKSLPAGTRKVSCGLSSRTSRDVVLLSETESVSSTPSSLFTSSSSSSTVRSNTRTTLASTDIARFSRWTHNSNSSKPLPVAWKKIHAGSSASWGCGRGRGGGGGKGELELKDVAAGLGRMSFRHVIVMSGAGISTPSGIPDFRTPGSGLYDNLQKYQLPEPSAIFETAYFHRNPRPFFSLAKELYPGRYCPSLAHCFVRLLQDKGVLLRSYTQNIDGLERLAGVDGGRLVEAHGSFSTASCTRCHSKQDPQDVKAAIFGDQIPKCKHKYCNGVVKPDIVFFGEDLPQRFHSLQLRDFSKCDLLVIMGTSLEVEPFASLVTLSRHAVPRLLLNRELVGPFRSQRCPRLTDVAVCRDVEESVRQLAAGAGWGDCLQHIHKEVTRINTGAADPEPGAASTDSRSADSGCSQLTSAMEQLNLEDTRTSSSSSSSSSTSSSSSISTDSSSTD</sequence>
<dbReference type="Gene3D" id="3.40.50.1220">
    <property type="entry name" value="TPP-binding domain"/>
    <property type="match status" value="1"/>
</dbReference>
<evidence type="ECO:0000313" key="7">
    <source>
        <dbReference type="Proteomes" id="UP001174909"/>
    </source>
</evidence>
<keyword evidence="1" id="KW-0808">Transferase</keyword>
<feature type="region of interest" description="Disordered" evidence="4">
    <location>
        <begin position="57"/>
        <end position="206"/>
    </location>
</feature>
<evidence type="ECO:0000256" key="2">
    <source>
        <dbReference type="ARBA" id="ARBA00023027"/>
    </source>
</evidence>
<dbReference type="CDD" id="cd01408">
    <property type="entry name" value="SIRT1"/>
    <property type="match status" value="1"/>
</dbReference>
<feature type="compositionally biased region" description="Polar residues" evidence="4">
    <location>
        <begin position="155"/>
        <end position="170"/>
    </location>
</feature>
<gene>
    <name evidence="6" type="ORF">GBAR_LOCUS15683</name>
</gene>
<dbReference type="InterPro" id="IPR026591">
    <property type="entry name" value="Sirtuin_cat_small_dom_sf"/>
</dbReference>
<feature type="active site" description="Proton acceptor" evidence="3">
    <location>
        <position position="461"/>
    </location>
</feature>
<accession>A0AA35WSH8</accession>
<dbReference type="GO" id="GO:0070403">
    <property type="term" value="F:NAD+ binding"/>
    <property type="evidence" value="ECO:0007669"/>
    <property type="project" value="InterPro"/>
</dbReference>
<dbReference type="GO" id="GO:0017136">
    <property type="term" value="F:histone deacetylase activity, NAD-dependent"/>
    <property type="evidence" value="ECO:0007669"/>
    <property type="project" value="TreeGrafter"/>
</dbReference>
<keyword evidence="2" id="KW-0520">NAD</keyword>
<feature type="binding site" evidence="3">
    <location>
        <position position="469"/>
    </location>
    <ligand>
        <name>Zn(2+)</name>
        <dbReference type="ChEBI" id="CHEBI:29105"/>
    </ligand>
</feature>
<keyword evidence="3" id="KW-0862">Zinc</keyword>
<evidence type="ECO:0000313" key="6">
    <source>
        <dbReference type="EMBL" id="CAI8027401.1"/>
    </source>
</evidence>
<feature type="region of interest" description="Disordered" evidence="4">
    <location>
        <begin position="611"/>
        <end position="675"/>
    </location>
</feature>
<feature type="compositionally biased region" description="Polar residues" evidence="4">
    <location>
        <begin position="57"/>
        <end position="67"/>
    </location>
</feature>
<comment type="caution">
    <text evidence="6">The sequence shown here is derived from an EMBL/GenBank/DDBJ whole genome shotgun (WGS) entry which is preliminary data.</text>
</comment>
<dbReference type="GO" id="GO:0046872">
    <property type="term" value="F:metal ion binding"/>
    <property type="evidence" value="ECO:0007669"/>
    <property type="project" value="UniProtKB-KW"/>
</dbReference>
<feature type="region of interest" description="Disordered" evidence="4">
    <location>
        <begin position="262"/>
        <end position="282"/>
    </location>
</feature>
<dbReference type="PANTHER" id="PTHR11085">
    <property type="entry name" value="NAD-DEPENDENT PROTEIN DEACYLASE SIRTUIN-5, MITOCHONDRIAL-RELATED"/>
    <property type="match status" value="1"/>
</dbReference>
<keyword evidence="3" id="KW-0479">Metal-binding</keyword>
<feature type="compositionally biased region" description="Basic residues" evidence="4">
    <location>
        <begin position="195"/>
        <end position="206"/>
    </location>
</feature>
<organism evidence="6 7">
    <name type="scientific">Geodia barretti</name>
    <name type="common">Barrett's horny sponge</name>
    <dbReference type="NCBI Taxonomy" id="519541"/>
    <lineage>
        <taxon>Eukaryota</taxon>
        <taxon>Metazoa</taxon>
        <taxon>Porifera</taxon>
        <taxon>Demospongiae</taxon>
        <taxon>Heteroscleromorpha</taxon>
        <taxon>Tetractinellida</taxon>
        <taxon>Astrophorina</taxon>
        <taxon>Geodiidae</taxon>
        <taxon>Geodia</taxon>
    </lineage>
</organism>
<dbReference type="EMBL" id="CASHTH010002277">
    <property type="protein sequence ID" value="CAI8027401.1"/>
    <property type="molecule type" value="Genomic_DNA"/>
</dbReference>
<feature type="domain" description="Deacetylase sirtuin-type" evidence="5">
    <location>
        <begin position="331"/>
        <end position="647"/>
    </location>
</feature>
<protein>
    <submittedName>
        <fullName evidence="6">NAD-dependent protein deacetylase sirtuin-3, mitochondrial</fullName>
    </submittedName>
</protein>
<feature type="compositionally biased region" description="Low complexity" evidence="4">
    <location>
        <begin position="171"/>
        <end position="183"/>
    </location>
</feature>
<dbReference type="Proteomes" id="UP001174909">
    <property type="component" value="Unassembled WGS sequence"/>
</dbReference>
<dbReference type="PANTHER" id="PTHR11085:SF7">
    <property type="entry name" value="NAD-DEPENDENT PROTEIN DEACETYLASE"/>
    <property type="match status" value="1"/>
</dbReference>
<dbReference type="AlphaFoldDB" id="A0AA35WSH8"/>
<proteinExistence type="predicted"/>
<dbReference type="InterPro" id="IPR026590">
    <property type="entry name" value="Ssirtuin_cat_dom"/>
</dbReference>
<feature type="compositionally biased region" description="Low complexity" evidence="4">
    <location>
        <begin position="651"/>
        <end position="675"/>
    </location>
</feature>